<name>H8YWK9_9GAMM</name>
<reference evidence="1 2" key="2">
    <citation type="submission" date="2011-11" db="EMBL/GenBank/DDBJ databases">
        <authorList>
            <consortium name="US DOE Joint Genome Institute"/>
            <person name="Lucas S."/>
            <person name="Han J."/>
            <person name="Lapidus A."/>
            <person name="Cheng J.-F."/>
            <person name="Goodwin L."/>
            <person name="Pitluck S."/>
            <person name="Peters L."/>
            <person name="Ovchinnikova G."/>
            <person name="Zhang X."/>
            <person name="Detter J.C."/>
            <person name="Han C."/>
            <person name="Tapia R."/>
            <person name="Land M."/>
            <person name="Hauser L."/>
            <person name="Kyrpides N."/>
            <person name="Ivanova N."/>
            <person name="Pagani I."/>
            <person name="Vogl K."/>
            <person name="Liu Z."/>
            <person name="Overmann J."/>
            <person name="Frigaard N.-U."/>
            <person name="Bryant D."/>
            <person name="Woyke T."/>
        </authorList>
    </citation>
    <scope>NUCLEOTIDE SEQUENCE [LARGE SCALE GENOMIC DNA]</scope>
    <source>
        <strain evidence="1 2">970</strain>
    </source>
</reference>
<dbReference type="Proteomes" id="UP000002964">
    <property type="component" value="Unassembled WGS sequence"/>
</dbReference>
<dbReference type="EMBL" id="JH603168">
    <property type="protein sequence ID" value="EIC22835.1"/>
    <property type="molecule type" value="Genomic_DNA"/>
</dbReference>
<evidence type="ECO:0000313" key="1">
    <source>
        <dbReference type="EMBL" id="EIC22835.1"/>
    </source>
</evidence>
<reference evidence="2" key="1">
    <citation type="submission" date="2011-06" db="EMBL/GenBank/DDBJ databases">
        <authorList>
            <consortium name="US DOE Joint Genome Institute (JGI-PGF)"/>
            <person name="Lucas S."/>
            <person name="Han J."/>
            <person name="Lapidus A."/>
            <person name="Cheng J.-F."/>
            <person name="Goodwin L."/>
            <person name="Pitluck S."/>
            <person name="Peters L."/>
            <person name="Land M.L."/>
            <person name="Hauser L."/>
            <person name="Vogl K."/>
            <person name="Liu Z."/>
            <person name="Overmann J."/>
            <person name="Frigaard N.-U."/>
            <person name="Bryant D.A."/>
            <person name="Woyke T.J."/>
        </authorList>
    </citation>
    <scope>NUCLEOTIDE SEQUENCE [LARGE SCALE GENOMIC DNA]</scope>
    <source>
        <strain evidence="2">970</strain>
    </source>
</reference>
<dbReference type="OrthoDB" id="556724at2"/>
<accession>H8YWK9</accession>
<protein>
    <submittedName>
        <fullName evidence="1">Putative nucleic acid-binding protein</fullName>
    </submittedName>
</protein>
<gene>
    <name evidence="1" type="ORF">Thi970DRAFT_00470</name>
</gene>
<dbReference type="PANTHER" id="PTHR39550:SF1">
    <property type="entry name" value="SLL0658 PROTEIN"/>
    <property type="match status" value="1"/>
</dbReference>
<dbReference type="InterPro" id="IPR021799">
    <property type="entry name" value="PIN-like_prokaryotic"/>
</dbReference>
<dbReference type="PANTHER" id="PTHR39550">
    <property type="entry name" value="SLL0658 PROTEIN"/>
    <property type="match status" value="1"/>
</dbReference>
<keyword evidence="2" id="KW-1185">Reference proteome</keyword>
<proteinExistence type="predicted"/>
<sequence length="160" mass="17501">MIVSNTTPLSCLLKIGQAELLRRLYDRLVIPEEVAAELDQAGPVHQDWREQLHFVQIIPTDVRDPVLTLLTAEIDPGEAAAIALARRIGSELLIMDDQAGRRFAQRVGLTVTGTVGVVMAATESGLINDPFSLLEDLRSRGGLWLSDGFLQKMHASWSGS</sequence>
<dbReference type="Pfam" id="PF11848">
    <property type="entry name" value="DUF3368"/>
    <property type="match status" value="1"/>
</dbReference>
<dbReference type="HOGENOM" id="CLU_115769_0_2_6"/>
<dbReference type="RefSeq" id="WP_009146920.1">
    <property type="nucleotide sequence ID" value="NZ_CP121471.1"/>
</dbReference>
<dbReference type="AlphaFoldDB" id="H8YWK9"/>
<dbReference type="eggNOG" id="COG2405">
    <property type="taxonomic scope" value="Bacteria"/>
</dbReference>
<evidence type="ECO:0000313" key="2">
    <source>
        <dbReference type="Proteomes" id="UP000002964"/>
    </source>
</evidence>
<organism evidence="1 2">
    <name type="scientific">Thiorhodovibrio frisius</name>
    <dbReference type="NCBI Taxonomy" id="631362"/>
    <lineage>
        <taxon>Bacteria</taxon>
        <taxon>Pseudomonadati</taxon>
        <taxon>Pseudomonadota</taxon>
        <taxon>Gammaproteobacteria</taxon>
        <taxon>Chromatiales</taxon>
        <taxon>Chromatiaceae</taxon>
        <taxon>Thiorhodovibrio</taxon>
    </lineage>
</organism>
<dbReference type="STRING" id="631362.Thi970DRAFT_00470"/>